<proteinExistence type="predicted"/>
<feature type="domain" description="Methyltransferase" evidence="1">
    <location>
        <begin position="106"/>
        <end position="194"/>
    </location>
</feature>
<sequence length="319" mass="35629">MGAQISRLPKSANILETEQKTTATSDTCSISTNESVAKTWNPNSPSLPKQDQREYHAVETSSYVLPSDQTEQNRLRFQHIMLLHAFKQSVICPAAREVLKASGSKVLDVGCAQGFWLDDVSNEYPNAEYYGVDIAEDALAIADPKLTLTFGNVIEGLPYGDNTFDYVHQRLLVFGMPKDKYESSIAELIRVAKHDAWIELVEVDAVSYSVGPTNALFDKNFNLAMTQRGLDVYAGTNLIYYVKQVAQKTSKISHIKREVVSIPMNWGGSLGKAHALDIKAATLAVEDWLHRVMGVEREEYRRLLDIATEETGTYKSFKN</sequence>
<keyword evidence="3" id="KW-1185">Reference proteome</keyword>
<dbReference type="EMBL" id="JADGJH010000113">
    <property type="protein sequence ID" value="KAJ3137437.1"/>
    <property type="molecule type" value="Genomic_DNA"/>
</dbReference>
<dbReference type="Gene3D" id="3.40.50.150">
    <property type="entry name" value="Vaccinia Virus protein VP39"/>
    <property type="match status" value="1"/>
</dbReference>
<dbReference type="InterPro" id="IPR041698">
    <property type="entry name" value="Methyltransf_25"/>
</dbReference>
<evidence type="ECO:0000313" key="2">
    <source>
        <dbReference type="EMBL" id="KAJ3137437.1"/>
    </source>
</evidence>
<dbReference type="PANTHER" id="PTHR43591:SF110">
    <property type="entry name" value="RHODANESE DOMAIN-CONTAINING PROTEIN"/>
    <property type="match status" value="1"/>
</dbReference>
<reference evidence="2" key="1">
    <citation type="submission" date="2020-05" db="EMBL/GenBank/DDBJ databases">
        <title>Phylogenomic resolution of chytrid fungi.</title>
        <authorList>
            <person name="Stajich J.E."/>
            <person name="Amses K."/>
            <person name="Simmons R."/>
            <person name="Seto K."/>
            <person name="Myers J."/>
            <person name="Bonds A."/>
            <person name="Quandt C.A."/>
            <person name="Barry K."/>
            <person name="Liu P."/>
            <person name="Grigoriev I."/>
            <person name="Longcore J.E."/>
            <person name="James T.Y."/>
        </authorList>
    </citation>
    <scope>NUCLEOTIDE SEQUENCE</scope>
    <source>
        <strain evidence="2">JEL0513</strain>
    </source>
</reference>
<name>A0AAD5XJU4_9FUNG</name>
<evidence type="ECO:0000259" key="1">
    <source>
        <dbReference type="Pfam" id="PF13649"/>
    </source>
</evidence>
<comment type="caution">
    <text evidence="2">The sequence shown here is derived from an EMBL/GenBank/DDBJ whole genome shotgun (WGS) entry which is preliminary data.</text>
</comment>
<dbReference type="Proteomes" id="UP001211907">
    <property type="component" value="Unassembled WGS sequence"/>
</dbReference>
<protein>
    <recommendedName>
        <fullName evidence="1">Methyltransferase domain-containing protein</fullName>
    </recommendedName>
</protein>
<dbReference type="SUPFAM" id="SSF53335">
    <property type="entry name" value="S-adenosyl-L-methionine-dependent methyltransferases"/>
    <property type="match status" value="1"/>
</dbReference>
<gene>
    <name evidence="2" type="ORF">HK100_000650</name>
</gene>
<evidence type="ECO:0000313" key="3">
    <source>
        <dbReference type="Proteomes" id="UP001211907"/>
    </source>
</evidence>
<dbReference type="PANTHER" id="PTHR43591">
    <property type="entry name" value="METHYLTRANSFERASE"/>
    <property type="match status" value="1"/>
</dbReference>
<organism evidence="2 3">
    <name type="scientific">Physocladia obscura</name>
    <dbReference type="NCBI Taxonomy" id="109957"/>
    <lineage>
        <taxon>Eukaryota</taxon>
        <taxon>Fungi</taxon>
        <taxon>Fungi incertae sedis</taxon>
        <taxon>Chytridiomycota</taxon>
        <taxon>Chytridiomycota incertae sedis</taxon>
        <taxon>Chytridiomycetes</taxon>
        <taxon>Chytridiales</taxon>
        <taxon>Chytriomycetaceae</taxon>
        <taxon>Physocladia</taxon>
    </lineage>
</organism>
<accession>A0AAD5XJU4</accession>
<dbReference type="AlphaFoldDB" id="A0AAD5XJU4"/>
<dbReference type="Pfam" id="PF13649">
    <property type="entry name" value="Methyltransf_25"/>
    <property type="match status" value="1"/>
</dbReference>
<dbReference type="CDD" id="cd02440">
    <property type="entry name" value="AdoMet_MTases"/>
    <property type="match status" value="1"/>
</dbReference>
<dbReference type="InterPro" id="IPR029063">
    <property type="entry name" value="SAM-dependent_MTases_sf"/>
</dbReference>